<dbReference type="AlphaFoldDB" id="A0A0A1U267"/>
<evidence type="ECO:0000256" key="1">
    <source>
        <dbReference type="ARBA" id="ARBA00004511"/>
    </source>
</evidence>
<keyword evidence="7 10" id="KW-0072">Autophagy</keyword>
<evidence type="ECO:0000256" key="8">
    <source>
        <dbReference type="ARBA" id="ARBA00023055"/>
    </source>
</evidence>
<dbReference type="OrthoDB" id="30476at2759"/>
<gene>
    <name evidence="11" type="ORF">EIN_223890</name>
</gene>
<dbReference type="GO" id="GO:0061709">
    <property type="term" value="P:reticulophagy"/>
    <property type="evidence" value="ECO:0007669"/>
    <property type="project" value="TreeGrafter"/>
</dbReference>
<dbReference type="PANTHER" id="PTHR13038">
    <property type="entry name" value="APG9 AUTOPHAGY 9"/>
    <property type="match status" value="1"/>
</dbReference>
<keyword evidence="12" id="KW-1185">Reference proteome</keyword>
<comment type="function">
    <text evidence="10">Phospholipid scramblase involved in autophagy. Cycles between the preautophagosomal structure/phagophore assembly site (PAS) and the cytoplasmic vesicle pool and supplies membrane for the growing autophagosome. Lipid scramblase activity plays a key role in preautophagosomal structure/phagophore assembly by distributing the phospholipids that arrive through ATG2 from the cytoplasmic to the luminal leaflet of the bilayer, thereby driving autophagosomal membrane expansion.</text>
</comment>
<dbReference type="GO" id="GO:0034497">
    <property type="term" value="P:protein localization to phagophore assembly site"/>
    <property type="evidence" value="ECO:0007669"/>
    <property type="project" value="TreeGrafter"/>
</dbReference>
<evidence type="ECO:0000256" key="10">
    <source>
        <dbReference type="RuleBase" id="RU364027"/>
    </source>
</evidence>
<comment type="similarity">
    <text evidence="2 10">Belongs to the ATG9 family.</text>
</comment>
<dbReference type="VEuPathDB" id="AmoebaDB:EIN_223890"/>
<dbReference type="GO" id="GO:0034045">
    <property type="term" value="C:phagophore assembly site membrane"/>
    <property type="evidence" value="ECO:0007669"/>
    <property type="project" value="UniProtKB-SubCell"/>
</dbReference>
<accession>A0A0A1U267</accession>
<sequence length="265" mass="30534">MPFLRTKVICSVQAKRDELKFMHVFPLCFLHVLFNGYLIILKYFSSFTGKNVLFLTKCRFTKFAKVLYRKYNEMPHEVTSRLYRAEPIAEQMIGINQKNVLYHLMKVIKIITAGCCLVIIPLAFITKFTLFGISSSFLLMVAIPTVALLYSQTTKKVVPLTPKQLGMALEKFTCHEDKRWNYPYFEKTILSQFESSIFRSNIMQCLSEVLAPFFISSFLDNNIFSFDSPVIELVISNSTSSRQKLVRNSTVSQTLCGLTNFLNMI</sequence>
<evidence type="ECO:0000256" key="2">
    <source>
        <dbReference type="ARBA" id="ARBA00006185"/>
    </source>
</evidence>
<dbReference type="OMA" id="NEMPHEV"/>
<evidence type="ECO:0000313" key="11">
    <source>
        <dbReference type="EMBL" id="ELP88166.1"/>
    </source>
</evidence>
<evidence type="ECO:0000256" key="3">
    <source>
        <dbReference type="ARBA" id="ARBA00018074"/>
    </source>
</evidence>
<reference evidence="11 12" key="1">
    <citation type="submission" date="2012-10" db="EMBL/GenBank/DDBJ databases">
        <authorList>
            <person name="Zafar N."/>
            <person name="Inman J."/>
            <person name="Hall N."/>
            <person name="Lorenzi H."/>
            <person name="Caler E."/>
        </authorList>
    </citation>
    <scope>NUCLEOTIDE SEQUENCE [LARGE SCALE GENOMIC DNA]</scope>
    <source>
        <strain evidence="11 12">IP1</strain>
    </source>
</reference>
<dbReference type="PANTHER" id="PTHR13038:SF10">
    <property type="entry name" value="AUTOPHAGY-RELATED PROTEIN 9"/>
    <property type="match status" value="1"/>
</dbReference>
<evidence type="ECO:0000256" key="9">
    <source>
        <dbReference type="ARBA" id="ARBA00023136"/>
    </source>
</evidence>
<dbReference type="Pfam" id="PF04109">
    <property type="entry name" value="ATG9"/>
    <property type="match status" value="1"/>
</dbReference>
<dbReference type="GO" id="GO:0005776">
    <property type="term" value="C:autophagosome"/>
    <property type="evidence" value="ECO:0007669"/>
    <property type="project" value="TreeGrafter"/>
</dbReference>
<feature type="transmembrane region" description="Helical" evidence="10">
    <location>
        <begin position="107"/>
        <end position="125"/>
    </location>
</feature>
<keyword evidence="4 10" id="KW-0813">Transport</keyword>
<dbReference type="GeneID" id="14887215"/>
<evidence type="ECO:0000256" key="4">
    <source>
        <dbReference type="ARBA" id="ARBA00022448"/>
    </source>
</evidence>
<evidence type="ECO:0000256" key="7">
    <source>
        <dbReference type="ARBA" id="ARBA00023006"/>
    </source>
</evidence>
<keyword evidence="9 10" id="KW-0472">Membrane</keyword>
<dbReference type="RefSeq" id="XP_004254937.1">
    <property type="nucleotide sequence ID" value="XM_004254889.1"/>
</dbReference>
<dbReference type="GO" id="GO:0034727">
    <property type="term" value="P:piecemeal microautophagy of the nucleus"/>
    <property type="evidence" value="ECO:0007669"/>
    <property type="project" value="TreeGrafter"/>
</dbReference>
<proteinExistence type="inferred from homology"/>
<name>A0A0A1U267_ENTIV</name>
<evidence type="ECO:0000313" key="12">
    <source>
        <dbReference type="Proteomes" id="UP000014680"/>
    </source>
</evidence>
<organism evidence="11 12">
    <name type="scientific">Entamoeba invadens IP1</name>
    <dbReference type="NCBI Taxonomy" id="370355"/>
    <lineage>
        <taxon>Eukaryota</taxon>
        <taxon>Amoebozoa</taxon>
        <taxon>Evosea</taxon>
        <taxon>Archamoebae</taxon>
        <taxon>Mastigamoebida</taxon>
        <taxon>Entamoebidae</taxon>
        <taxon>Entamoeba</taxon>
    </lineage>
</organism>
<evidence type="ECO:0000256" key="5">
    <source>
        <dbReference type="ARBA" id="ARBA00022692"/>
    </source>
</evidence>
<feature type="transmembrane region" description="Helical" evidence="10">
    <location>
        <begin position="131"/>
        <end position="150"/>
    </location>
</feature>
<dbReference type="GO" id="GO:0000422">
    <property type="term" value="P:autophagy of mitochondrion"/>
    <property type="evidence" value="ECO:0007669"/>
    <property type="project" value="TreeGrafter"/>
</dbReference>
<dbReference type="EMBL" id="KB206756">
    <property type="protein sequence ID" value="ELP88166.1"/>
    <property type="molecule type" value="Genomic_DNA"/>
</dbReference>
<protein>
    <recommendedName>
        <fullName evidence="3 10">Autophagy-related protein 9</fullName>
    </recommendedName>
</protein>
<comment type="subcellular location">
    <subcellularLocation>
        <location evidence="1 10">Preautophagosomal structure membrane</location>
        <topology evidence="1 10">Multi-pass membrane protein</topology>
    </subcellularLocation>
</comment>
<feature type="transmembrane region" description="Helical" evidence="10">
    <location>
        <begin position="24"/>
        <end position="44"/>
    </location>
</feature>
<keyword evidence="8 10" id="KW-0445">Lipid transport</keyword>
<dbReference type="InterPro" id="IPR007241">
    <property type="entry name" value="Autophagy-rel_prot_9"/>
</dbReference>
<dbReference type="Proteomes" id="UP000014680">
    <property type="component" value="Unassembled WGS sequence"/>
</dbReference>
<keyword evidence="6 10" id="KW-1133">Transmembrane helix</keyword>
<dbReference type="GO" id="GO:0006869">
    <property type="term" value="P:lipid transport"/>
    <property type="evidence" value="ECO:0007669"/>
    <property type="project" value="UniProtKB-KW"/>
</dbReference>
<comment type="caution">
    <text evidence="10">Lacks conserved residue(s) required for the propagation of feature annotation.</text>
</comment>
<dbReference type="KEGG" id="eiv:EIN_223890"/>
<keyword evidence="5 10" id="KW-0812">Transmembrane</keyword>
<evidence type="ECO:0000256" key="6">
    <source>
        <dbReference type="ARBA" id="ARBA00022989"/>
    </source>
</evidence>